<dbReference type="Proteomes" id="UP000094336">
    <property type="component" value="Unassembled WGS sequence"/>
</dbReference>
<dbReference type="SUPFAM" id="SSF50985">
    <property type="entry name" value="RCC1/BLIP-II"/>
    <property type="match status" value="1"/>
</dbReference>
<dbReference type="InterPro" id="IPR000408">
    <property type="entry name" value="Reg_chr_condens"/>
</dbReference>
<gene>
    <name evidence="4" type="ORF">BABINDRAFT_163878</name>
</gene>
<evidence type="ECO:0000256" key="2">
    <source>
        <dbReference type="PROSITE-ProRule" id="PRU00235"/>
    </source>
</evidence>
<dbReference type="PROSITE" id="PS50012">
    <property type="entry name" value="RCC1_3"/>
    <property type="match status" value="2"/>
</dbReference>
<dbReference type="InterPro" id="IPR009091">
    <property type="entry name" value="RCC1/BLIP-II"/>
</dbReference>
<sequence>MVSSPRPLPNQLAALLASELARRDIFGRNILHLLVLFDKPDLLKNLLKNPNVTTAFLLSLDEENRWNVLHYCIAHVRLSALKQVIKKAQGTRNTLESLLSAKDGDGTTPMELLDTDWVGWKSVPTRISSSIQLQPRFKSPDGTSIRRRGRSKREWFRGGTDFFVFGLNKNSNLGLGNADDRAVPVLVNHQDFKTSHDLSNAPHISSTSSSHSLSAKFSRPRFSDVKMSQKFSVVLTTVGTVFTAGAPSRGRLGNGDSQVPQFSFAPVKFFTKPVSAVEISDDHCVALSQGEIYAWGSNSHAQLGYLEPNRSEHSSEPRRVISGDIKKEAGFIGVAASNVHSVAYTKNAIYSWGLNSGQMGIPLEYTQKHRAIQGPKRMDFKYGEIKSVVVTPDLMLVLTPFDVHLYSHFSHQRLAIPCATNIDKTFHIFKPGRLTARREIAKIAAHSSHVYVLFSDGDILSFNMVKTRFHTVWKSKNDHRRVVDMACSGDGGLILCTQDGATWLRHPQLTKFTKLAVVNNVVRVFCDPQFVSFGCLREDWGVLPVEVSQSDFSNDFSYLSPLHGFDPERILTRGPVTDTYTDFVGEANGAEVEDQLYAMRGPKQRPEKTFRKVDEGAREALLSDEAYLRWFYQSSGFSAKGYDCWFAIDGVRVGVHRWVMEARVPNIVELEAVGYDPATRTFNLGTVKLLSLLVLIHFIYTDQILAVWDDLERNGVKAEFYRIAERFGLVDRVGRVRLELSFPQAIQRLMERSMGESTESEFPEGPNAGPDTFSALSEPRGSKAVVKILLLDGHRACFAPLLAARCLYFETLLNRWSSRDILLSHISTQQFDVILRHIHGHDPFTLFDHLAPQFSGSHDCINFLLELTDVADELMLGELKDICQLTVKDYITLENVTLVFKYSVDLQAEKLMLECLWYIYNNAEVLIMDDHFLLELNGELLGLVERSIGQLRRGLANGEAYSIDLLVKPGVDDGLIQNFLTDIRAFNLHYITNDHNYSFVPVAAVSVVTKGASKPKNRRRSSNRGSVSMPVKPVVVRKPSVSQPDHFSPTFEDDVPTESRRDSMRKSVSPPLGASFASVKSPPGINGQVWGYTPETSVNIPSGTSEKAWGRVPAPEWPPVLGALPTPTPSPVPIKPKASSTPRLSQKERLKNKKNVSEVTPELIPATNPWSRKPSSTSVTPSPVTTPRGASPVLRKASWGPSSSLSSNQNFPSLASPAGTLTPSLTEIILQEQDKVERLQQKPTKTLAEIQEEEAFNRWFEEESRRVQQELDAVNQLVTGPDKNRKPKKKAIKANGKTRRVSSL</sequence>
<name>A0A1E3QIT1_9ASCO</name>
<dbReference type="Gene3D" id="1.25.40.20">
    <property type="entry name" value="Ankyrin repeat-containing domain"/>
    <property type="match status" value="1"/>
</dbReference>
<protein>
    <recommendedName>
        <fullName evidence="6">BTB domain-containing protein</fullName>
    </recommendedName>
</protein>
<dbReference type="STRING" id="984486.A0A1E3QIT1"/>
<feature type="region of interest" description="Disordered" evidence="3">
    <location>
        <begin position="1011"/>
        <end position="1080"/>
    </location>
</feature>
<proteinExistence type="predicted"/>
<feature type="compositionally biased region" description="Low complexity" evidence="3">
    <location>
        <begin position="1023"/>
        <end position="1044"/>
    </location>
</feature>
<feature type="compositionally biased region" description="Basic residues" evidence="3">
    <location>
        <begin position="1285"/>
        <end position="1304"/>
    </location>
</feature>
<dbReference type="PANTHER" id="PTHR22872:SF2">
    <property type="entry name" value="INHIBITOR OF BRUTON TYROSINE KINASE"/>
    <property type="match status" value="1"/>
</dbReference>
<dbReference type="Gene3D" id="2.130.10.30">
    <property type="entry name" value="Regulator of chromosome condensation 1/beta-lactamase-inhibitor protein II"/>
    <property type="match status" value="1"/>
</dbReference>
<feature type="repeat" description="RCC1" evidence="2">
    <location>
        <begin position="290"/>
        <end position="347"/>
    </location>
</feature>
<feature type="repeat" description="RCC1" evidence="2">
    <location>
        <begin position="239"/>
        <end position="290"/>
    </location>
</feature>
<keyword evidence="5" id="KW-1185">Reference proteome</keyword>
<reference evidence="5" key="1">
    <citation type="submission" date="2016-05" db="EMBL/GenBank/DDBJ databases">
        <title>Comparative genomics of biotechnologically important yeasts.</title>
        <authorList>
            <consortium name="DOE Joint Genome Institute"/>
            <person name="Riley R."/>
            <person name="Haridas S."/>
            <person name="Wolfe K.H."/>
            <person name="Lopes M.R."/>
            <person name="Hittinger C.T."/>
            <person name="Goker M."/>
            <person name="Salamov A."/>
            <person name="Wisecaver J."/>
            <person name="Long T.M."/>
            <person name="Aerts A.L."/>
            <person name="Barry K."/>
            <person name="Choi C."/>
            <person name="Clum A."/>
            <person name="Coughlan A.Y."/>
            <person name="Deshpande S."/>
            <person name="Douglass A.P."/>
            <person name="Hanson S.J."/>
            <person name="Klenk H.-P."/>
            <person name="Labutti K."/>
            <person name="Lapidus A."/>
            <person name="Lindquist E."/>
            <person name="Lipzen A."/>
            <person name="Meier-Kolthoff J.P."/>
            <person name="Ohm R.A."/>
            <person name="Otillar R.P."/>
            <person name="Pangilinan J."/>
            <person name="Peng Y."/>
            <person name="Rokas A."/>
            <person name="Rosa C.A."/>
            <person name="Scheuner C."/>
            <person name="Sibirny A.A."/>
            <person name="Slot J.C."/>
            <person name="Stielow J.B."/>
            <person name="Sun H."/>
            <person name="Kurtzman C.P."/>
            <person name="Blackwell M."/>
            <person name="Grigoriev I.V."/>
            <person name="Jeffries T.W."/>
        </authorList>
    </citation>
    <scope>NUCLEOTIDE SEQUENCE [LARGE SCALE GENOMIC DNA]</scope>
    <source>
        <strain evidence="5">NRRL Y-12698</strain>
    </source>
</reference>
<dbReference type="EMBL" id="KV454444">
    <property type="protein sequence ID" value="ODQ76972.1"/>
    <property type="molecule type" value="Genomic_DNA"/>
</dbReference>
<keyword evidence="1" id="KW-0677">Repeat</keyword>
<dbReference type="InterPro" id="IPR036770">
    <property type="entry name" value="Ankyrin_rpt-contain_sf"/>
</dbReference>
<feature type="compositionally biased region" description="Low complexity" evidence="3">
    <location>
        <begin position="1201"/>
        <end position="1210"/>
    </location>
</feature>
<evidence type="ECO:0000256" key="1">
    <source>
        <dbReference type="ARBA" id="ARBA00022737"/>
    </source>
</evidence>
<dbReference type="Pfam" id="PF00415">
    <property type="entry name" value="RCC1"/>
    <property type="match status" value="1"/>
</dbReference>
<feature type="region of interest" description="Disordered" evidence="3">
    <location>
        <begin position="1123"/>
        <end position="1210"/>
    </location>
</feature>
<dbReference type="RefSeq" id="XP_018982300.1">
    <property type="nucleotide sequence ID" value="XM_019130158.1"/>
</dbReference>
<feature type="region of interest" description="Disordered" evidence="3">
    <location>
        <begin position="1278"/>
        <end position="1304"/>
    </location>
</feature>
<dbReference type="InterPro" id="IPR011333">
    <property type="entry name" value="SKP1/BTB/POZ_sf"/>
</dbReference>
<feature type="compositionally biased region" description="Low complexity" evidence="3">
    <location>
        <begin position="1174"/>
        <end position="1187"/>
    </location>
</feature>
<dbReference type="PANTHER" id="PTHR22872">
    <property type="entry name" value="BTK-BINDING PROTEIN-RELATED"/>
    <property type="match status" value="1"/>
</dbReference>
<organism evidence="4 5">
    <name type="scientific">Babjeviella inositovora NRRL Y-12698</name>
    <dbReference type="NCBI Taxonomy" id="984486"/>
    <lineage>
        <taxon>Eukaryota</taxon>
        <taxon>Fungi</taxon>
        <taxon>Dikarya</taxon>
        <taxon>Ascomycota</taxon>
        <taxon>Saccharomycotina</taxon>
        <taxon>Pichiomycetes</taxon>
        <taxon>Serinales incertae sedis</taxon>
        <taxon>Babjeviella</taxon>
    </lineage>
</organism>
<feature type="compositionally biased region" description="Basic residues" evidence="3">
    <location>
        <begin position="1013"/>
        <end position="1022"/>
    </location>
</feature>
<evidence type="ECO:0000313" key="4">
    <source>
        <dbReference type="EMBL" id="ODQ76972.1"/>
    </source>
</evidence>
<evidence type="ECO:0008006" key="6">
    <source>
        <dbReference type="Google" id="ProtNLM"/>
    </source>
</evidence>
<evidence type="ECO:0000313" key="5">
    <source>
        <dbReference type="Proteomes" id="UP000094336"/>
    </source>
</evidence>
<dbReference type="GeneID" id="30148011"/>
<dbReference type="Gene3D" id="3.30.710.10">
    <property type="entry name" value="Potassium Channel Kv1.1, Chain A"/>
    <property type="match status" value="1"/>
</dbReference>
<dbReference type="OrthoDB" id="1893551at2759"/>
<evidence type="ECO:0000256" key="3">
    <source>
        <dbReference type="SAM" id="MobiDB-lite"/>
    </source>
</evidence>
<dbReference type="InterPro" id="IPR051625">
    <property type="entry name" value="Signaling_Regulatory_Domain"/>
</dbReference>
<accession>A0A1E3QIT1</accession>